<accession>A0A5K0XE86</accession>
<reference evidence="2" key="1">
    <citation type="submission" date="2019-09" db="EMBL/GenBank/DDBJ databases">
        <authorList>
            <person name="Zhang L."/>
        </authorList>
    </citation>
    <scope>NUCLEOTIDE SEQUENCE</scope>
</reference>
<keyword evidence="1" id="KW-0472">Membrane</keyword>
<dbReference type="EMBL" id="LR721776">
    <property type="protein sequence ID" value="VVV63940.1"/>
    <property type="molecule type" value="Genomic_DNA"/>
</dbReference>
<sequence>MLLRLDRSILLLILLYVWMVMDMAAEK</sequence>
<evidence type="ECO:0000313" key="2">
    <source>
        <dbReference type="EMBL" id="VVV63940.1"/>
    </source>
</evidence>
<organism evidence="2">
    <name type="scientific">Nymphaea colorata</name>
    <name type="common">pocket water lily</name>
    <dbReference type="NCBI Taxonomy" id="210225"/>
    <lineage>
        <taxon>Eukaryota</taxon>
        <taxon>Viridiplantae</taxon>
        <taxon>Streptophyta</taxon>
        <taxon>Embryophyta</taxon>
        <taxon>Tracheophyta</taxon>
        <taxon>Spermatophyta</taxon>
        <taxon>Magnoliopsida</taxon>
        <taxon>Nymphaeales</taxon>
        <taxon>Nymphaeaceae</taxon>
        <taxon>Nymphaea</taxon>
    </lineage>
</organism>
<keyword evidence="1" id="KW-0812">Transmembrane</keyword>
<gene>
    <name evidence="2" type="ORF">NYM_LOCUS6283</name>
</gene>
<dbReference type="AlphaFoldDB" id="A0A5K0XE86"/>
<evidence type="ECO:0000256" key="1">
    <source>
        <dbReference type="SAM" id="Phobius"/>
    </source>
</evidence>
<proteinExistence type="predicted"/>
<keyword evidence="1" id="KW-1133">Transmembrane helix</keyword>
<feature type="transmembrane region" description="Helical" evidence="1">
    <location>
        <begin position="9"/>
        <end position="25"/>
    </location>
</feature>
<name>A0A5K0XE86_9MAGN</name>
<protein>
    <submittedName>
        <fullName evidence="2">Uncharacterized protein</fullName>
    </submittedName>
</protein>